<dbReference type="PANTHER" id="PTHR39456:SF1">
    <property type="entry name" value="METAL-DEPENDENT HYDROLASE"/>
    <property type="match status" value="1"/>
</dbReference>
<name>A0A368DYW2_9PROT</name>
<proteinExistence type="predicted"/>
<gene>
    <name evidence="1" type="ORF">DBW69_04420</name>
</gene>
<dbReference type="GO" id="GO:0016787">
    <property type="term" value="F:hydrolase activity"/>
    <property type="evidence" value="ECO:0007669"/>
    <property type="project" value="UniProtKB-KW"/>
</dbReference>
<dbReference type="Pfam" id="PF10118">
    <property type="entry name" value="Metal_hydrol"/>
    <property type="match status" value="1"/>
</dbReference>
<dbReference type="PANTHER" id="PTHR39456">
    <property type="entry name" value="METAL-DEPENDENT HYDROLASE"/>
    <property type="match status" value="1"/>
</dbReference>
<dbReference type="Proteomes" id="UP000252132">
    <property type="component" value="Unassembled WGS sequence"/>
</dbReference>
<dbReference type="EMBL" id="QOQF01000013">
    <property type="protein sequence ID" value="RCL77058.1"/>
    <property type="molecule type" value="Genomic_DNA"/>
</dbReference>
<evidence type="ECO:0000313" key="1">
    <source>
        <dbReference type="EMBL" id="RCL77058.1"/>
    </source>
</evidence>
<organism evidence="1 2">
    <name type="scientific">PS1 clade bacterium</name>
    <dbReference type="NCBI Taxonomy" id="2175152"/>
    <lineage>
        <taxon>Bacteria</taxon>
        <taxon>Pseudomonadati</taxon>
        <taxon>Pseudomonadota</taxon>
        <taxon>Alphaproteobacteria</taxon>
        <taxon>PS1 clade</taxon>
    </lineage>
</organism>
<keyword evidence="1" id="KW-0378">Hydrolase</keyword>
<reference evidence="1 2" key="1">
    <citation type="journal article" date="2018" name="Microbiome">
        <title>Fine metagenomic profile of the Mediterranean stratified and mixed water columns revealed by assembly and recruitment.</title>
        <authorList>
            <person name="Haro-Moreno J.M."/>
            <person name="Lopez-Perez M."/>
            <person name="De La Torre J.R."/>
            <person name="Picazo A."/>
            <person name="Camacho A."/>
            <person name="Rodriguez-Valera F."/>
        </authorList>
    </citation>
    <scope>NUCLEOTIDE SEQUENCE [LARGE SCALE GENOMIC DNA]</scope>
    <source>
        <strain evidence="1">MED-G55</strain>
    </source>
</reference>
<accession>A0A368DYW2</accession>
<dbReference type="InterPro" id="IPR016516">
    <property type="entry name" value="UCP07580"/>
</dbReference>
<protein>
    <submittedName>
        <fullName evidence="1">Metal-dependent hydrolase</fullName>
    </submittedName>
</protein>
<evidence type="ECO:0000313" key="2">
    <source>
        <dbReference type="Proteomes" id="UP000252132"/>
    </source>
</evidence>
<sequence length="304" mass="35824">MEIGLNLDNQFDNHPMYNFEVRPLEFDIENLESDKIVWSKSSPEFAIFINALGLHVPYFERYLINTMNSVRNDIKDENLRRDVAALIGQEAYHAKNFLTFNRKLSNRYPTLNKIESHCKHFFRDAAKHDSRKRKVGFTAGYETFTFIAGLIILNNYDKWMADSNPVMKALWIWHQVEEVEHGAVAFDVYRELYGDYEWYRKYMVLLAGLHILSETFKAYINMIRQEGWLKNPIRAFKSLSFLFSTLCKMAFQTLPVLKKNYDPRKHPMATSKQSPIAVAWRRFEKKGGNVLDIDREAMRSILKL</sequence>
<dbReference type="AlphaFoldDB" id="A0A368DYW2"/>
<comment type="caution">
    <text evidence="1">The sequence shown here is derived from an EMBL/GenBank/DDBJ whole genome shotgun (WGS) entry which is preliminary data.</text>
</comment>